<dbReference type="Proteomes" id="UP000799766">
    <property type="component" value="Unassembled WGS sequence"/>
</dbReference>
<feature type="compositionally biased region" description="Low complexity" evidence="2">
    <location>
        <begin position="28"/>
        <end position="38"/>
    </location>
</feature>
<feature type="compositionally biased region" description="Basic and acidic residues" evidence="2">
    <location>
        <begin position="42"/>
        <end position="51"/>
    </location>
</feature>
<feature type="region of interest" description="Disordered" evidence="2">
    <location>
        <begin position="1"/>
        <end position="51"/>
    </location>
</feature>
<keyword evidence="1" id="KW-0175">Coiled coil</keyword>
<evidence type="ECO:0000256" key="1">
    <source>
        <dbReference type="SAM" id="Coils"/>
    </source>
</evidence>
<evidence type="ECO:0000313" key="3">
    <source>
        <dbReference type="EMBL" id="KAF2456997.1"/>
    </source>
</evidence>
<name>A0A6A6NZP4_9PEZI</name>
<proteinExistence type="predicted"/>
<organism evidence="3 4">
    <name type="scientific">Lineolata rhizophorae</name>
    <dbReference type="NCBI Taxonomy" id="578093"/>
    <lineage>
        <taxon>Eukaryota</taxon>
        <taxon>Fungi</taxon>
        <taxon>Dikarya</taxon>
        <taxon>Ascomycota</taxon>
        <taxon>Pezizomycotina</taxon>
        <taxon>Dothideomycetes</taxon>
        <taxon>Dothideomycetes incertae sedis</taxon>
        <taxon>Lineolatales</taxon>
        <taxon>Lineolataceae</taxon>
        <taxon>Lineolata</taxon>
    </lineage>
</organism>
<gene>
    <name evidence="3" type="ORF">BDY21DRAFT_346711</name>
</gene>
<accession>A0A6A6NZP4</accession>
<reference evidence="3" key="1">
    <citation type="journal article" date="2020" name="Stud. Mycol.">
        <title>101 Dothideomycetes genomes: a test case for predicting lifestyles and emergence of pathogens.</title>
        <authorList>
            <person name="Haridas S."/>
            <person name="Albert R."/>
            <person name="Binder M."/>
            <person name="Bloem J."/>
            <person name="Labutti K."/>
            <person name="Salamov A."/>
            <person name="Andreopoulos B."/>
            <person name="Baker S."/>
            <person name="Barry K."/>
            <person name="Bills G."/>
            <person name="Bluhm B."/>
            <person name="Cannon C."/>
            <person name="Castanera R."/>
            <person name="Culley D."/>
            <person name="Daum C."/>
            <person name="Ezra D."/>
            <person name="Gonzalez J."/>
            <person name="Henrissat B."/>
            <person name="Kuo A."/>
            <person name="Liang C."/>
            <person name="Lipzen A."/>
            <person name="Lutzoni F."/>
            <person name="Magnuson J."/>
            <person name="Mondo S."/>
            <person name="Nolan M."/>
            <person name="Ohm R."/>
            <person name="Pangilinan J."/>
            <person name="Park H.-J."/>
            <person name="Ramirez L."/>
            <person name="Alfaro M."/>
            <person name="Sun H."/>
            <person name="Tritt A."/>
            <person name="Yoshinaga Y."/>
            <person name="Zwiers L.-H."/>
            <person name="Turgeon B."/>
            <person name="Goodwin S."/>
            <person name="Spatafora J."/>
            <person name="Crous P."/>
            <person name="Grigoriev I."/>
        </authorList>
    </citation>
    <scope>NUCLEOTIDE SEQUENCE</scope>
    <source>
        <strain evidence="3">ATCC 16933</strain>
    </source>
</reference>
<dbReference type="OrthoDB" id="5421041at2759"/>
<feature type="region of interest" description="Disordered" evidence="2">
    <location>
        <begin position="546"/>
        <end position="565"/>
    </location>
</feature>
<dbReference type="EMBL" id="MU001682">
    <property type="protein sequence ID" value="KAF2456997.1"/>
    <property type="molecule type" value="Genomic_DNA"/>
</dbReference>
<keyword evidence="4" id="KW-1185">Reference proteome</keyword>
<feature type="compositionally biased region" description="Low complexity" evidence="2">
    <location>
        <begin position="1"/>
        <end position="13"/>
    </location>
</feature>
<dbReference type="Gene3D" id="1.20.5.340">
    <property type="match status" value="1"/>
</dbReference>
<feature type="coiled-coil region" evidence="1">
    <location>
        <begin position="74"/>
        <end position="256"/>
    </location>
</feature>
<protein>
    <submittedName>
        <fullName evidence="3">Uncharacterized protein</fullName>
    </submittedName>
</protein>
<evidence type="ECO:0000313" key="4">
    <source>
        <dbReference type="Proteomes" id="UP000799766"/>
    </source>
</evidence>
<dbReference type="AlphaFoldDB" id="A0A6A6NZP4"/>
<sequence>MSSQSKPASAVSSTAPSGIKDRHPHARTTSILSSTTTSAVRGADRHPTSGSRDALKRLLDSVHILAASDCYRELTGLFNESAKLEGRIKSKENELERLNAEIKDLRKRHNVAFEHVFQTHKLKEGEIGRENSTLKDNAKALRDELQKAEKALAEEKSKEETTQKELERVQGLLTEEQAKTEEMEGKNKELNTTLEGQKEEIGQLKGNLDEETGKAKNLGEELEKVKDEHSSATSELETSKAKIEELEATVDRLKKLEGFAITHPDEDEEELLRQVTKIWPAAMKMISGLFKDDLSEECLQDRDAWLKLKEPRILNHRVPLPVSNSPAAKQMRTAVMLAIFSRVVDKWLFQPNYLFSEEDLRKVLVDEAIKDSEKESYSRALLLSMEPEKQSKSAAARIDRVVTDMEWFVTGFVCEKKLNKFKSQVRQVAQVACKGWMEIQKARKRYEPEFAPWERGDMQSELVRFDGDEDPETSKTTEAGPEEYMLVVFPCIFLIEDNAAEPMNYATVLAKEQVAEAAREAEQQILEPGSPMFLKTQAQRKVQRQRTMSMHLSDTLLKDSSVMSE</sequence>
<evidence type="ECO:0000256" key="2">
    <source>
        <dbReference type="SAM" id="MobiDB-lite"/>
    </source>
</evidence>